<keyword evidence="6" id="KW-0678">Repressor</keyword>
<accession>A0A6N4SQS0</accession>
<comment type="subcellular location">
    <subcellularLocation>
        <location evidence="1">Cytoplasm</location>
    </subcellularLocation>
</comment>
<evidence type="ECO:0000313" key="17">
    <source>
        <dbReference type="Proteomes" id="UP000001822"/>
    </source>
</evidence>
<evidence type="ECO:0000256" key="2">
    <source>
        <dbReference type="ARBA" id="ARBA00007871"/>
    </source>
</evidence>
<protein>
    <recommendedName>
        <fullName evidence="4">Transcriptional regulator MntR</fullName>
    </recommendedName>
    <alternativeName>
        <fullName evidence="14">Manganese transport regulator</fullName>
    </alternativeName>
</protein>
<keyword evidence="8" id="KW-0805">Transcription regulation</keyword>
<dbReference type="Gene3D" id="1.10.10.10">
    <property type="entry name" value="Winged helix-like DNA-binding domain superfamily/Winged helix DNA-binding domain"/>
    <property type="match status" value="1"/>
</dbReference>
<dbReference type="PANTHER" id="PTHR33238:SF11">
    <property type="entry name" value="TRANSCRIPTIONAL REGULATOR MNTR"/>
    <property type="match status" value="1"/>
</dbReference>
<dbReference type="InterPro" id="IPR036390">
    <property type="entry name" value="WH_DNA-bd_sf"/>
</dbReference>
<keyword evidence="5" id="KW-0963">Cytoplasm</keyword>
<evidence type="ECO:0000256" key="4">
    <source>
        <dbReference type="ARBA" id="ARBA00022386"/>
    </source>
</evidence>
<dbReference type="Pfam" id="PF02742">
    <property type="entry name" value="Fe_dep_repr_C"/>
    <property type="match status" value="1"/>
</dbReference>
<dbReference type="GO" id="GO:0046914">
    <property type="term" value="F:transition metal ion binding"/>
    <property type="evidence" value="ECO:0007669"/>
    <property type="project" value="InterPro"/>
</dbReference>
<dbReference type="Proteomes" id="UP000001822">
    <property type="component" value="Chromosome"/>
</dbReference>
<name>A0A6N4SQS0_CYTH3</name>
<evidence type="ECO:0000256" key="9">
    <source>
        <dbReference type="ARBA" id="ARBA00023125"/>
    </source>
</evidence>
<comment type="subunit">
    <text evidence="3">Homodimer.</text>
</comment>
<organism evidence="16 17">
    <name type="scientific">Cytophaga hutchinsonii (strain ATCC 33406 / DSM 1761 / CIP 103989 / NBRC 15051 / NCIMB 9469 / D465)</name>
    <dbReference type="NCBI Taxonomy" id="269798"/>
    <lineage>
        <taxon>Bacteria</taxon>
        <taxon>Pseudomonadati</taxon>
        <taxon>Bacteroidota</taxon>
        <taxon>Cytophagia</taxon>
        <taxon>Cytophagales</taxon>
        <taxon>Cytophagaceae</taxon>
        <taxon>Cytophaga</taxon>
    </lineage>
</organism>
<evidence type="ECO:0000256" key="1">
    <source>
        <dbReference type="ARBA" id="ARBA00004496"/>
    </source>
</evidence>
<dbReference type="InterPro" id="IPR008988">
    <property type="entry name" value="Transcriptional_repressor_C"/>
</dbReference>
<dbReference type="PROSITE" id="PS50944">
    <property type="entry name" value="HTH_DTXR"/>
    <property type="match status" value="1"/>
</dbReference>
<dbReference type="InterPro" id="IPR038157">
    <property type="entry name" value="FeoA_core_dom"/>
</dbReference>
<keyword evidence="7" id="KW-0408">Iron</keyword>
<dbReference type="Gene3D" id="1.10.60.10">
    <property type="entry name" value="Iron dependent repressor, metal binding and dimerisation domain"/>
    <property type="match status" value="1"/>
</dbReference>
<evidence type="ECO:0000256" key="7">
    <source>
        <dbReference type="ARBA" id="ARBA00023004"/>
    </source>
</evidence>
<dbReference type="GO" id="GO:0003700">
    <property type="term" value="F:DNA-binding transcription factor activity"/>
    <property type="evidence" value="ECO:0007669"/>
    <property type="project" value="InterPro"/>
</dbReference>
<dbReference type="SUPFAM" id="SSF47979">
    <property type="entry name" value="Iron-dependent repressor protein, dimerization domain"/>
    <property type="match status" value="1"/>
</dbReference>
<feature type="domain" description="HTH dtxR-type" evidence="15">
    <location>
        <begin position="1"/>
        <end position="65"/>
    </location>
</feature>
<evidence type="ECO:0000256" key="5">
    <source>
        <dbReference type="ARBA" id="ARBA00022490"/>
    </source>
</evidence>
<evidence type="ECO:0000256" key="12">
    <source>
        <dbReference type="ARBA" id="ARBA00023211"/>
    </source>
</evidence>
<dbReference type="SMART" id="SM00899">
    <property type="entry name" value="FeoA"/>
    <property type="match status" value="1"/>
</dbReference>
<dbReference type="PANTHER" id="PTHR33238">
    <property type="entry name" value="IRON (METAL) DEPENDENT REPRESSOR, DTXR FAMILY"/>
    <property type="match status" value="1"/>
</dbReference>
<dbReference type="GO" id="GO:0003677">
    <property type="term" value="F:DNA binding"/>
    <property type="evidence" value="ECO:0007669"/>
    <property type="project" value="UniProtKB-KW"/>
</dbReference>
<evidence type="ECO:0000256" key="14">
    <source>
        <dbReference type="ARBA" id="ARBA00032593"/>
    </source>
</evidence>
<evidence type="ECO:0000256" key="8">
    <source>
        <dbReference type="ARBA" id="ARBA00023015"/>
    </source>
</evidence>
<dbReference type="SMART" id="SM00529">
    <property type="entry name" value="HTH_DTXR"/>
    <property type="match status" value="1"/>
</dbReference>
<dbReference type="InterPro" id="IPR007167">
    <property type="entry name" value="Fe-transptr_FeoA-like"/>
</dbReference>
<dbReference type="SUPFAM" id="SSF46785">
    <property type="entry name" value="Winged helix' DNA-binding domain"/>
    <property type="match status" value="1"/>
</dbReference>
<keyword evidence="10" id="KW-0010">Activator</keyword>
<comment type="similarity">
    <text evidence="2">Belongs to the DtxR/MntR family.</text>
</comment>
<gene>
    <name evidence="16" type="primary">mntR</name>
    <name evidence="16" type="ordered locus">CHU_1365</name>
</gene>
<dbReference type="EMBL" id="CP000383">
    <property type="protein sequence ID" value="ABG58637.1"/>
    <property type="molecule type" value="Genomic_DNA"/>
</dbReference>
<dbReference type="InterPro" id="IPR036388">
    <property type="entry name" value="WH-like_DNA-bd_sf"/>
</dbReference>
<dbReference type="AlphaFoldDB" id="A0A6N4SQS0"/>
<dbReference type="InterPro" id="IPR022687">
    <property type="entry name" value="HTH_DTXR"/>
</dbReference>
<dbReference type="Gene3D" id="2.30.30.90">
    <property type="match status" value="1"/>
</dbReference>
<dbReference type="Pfam" id="PF04023">
    <property type="entry name" value="FeoA"/>
    <property type="match status" value="1"/>
</dbReference>
<evidence type="ECO:0000313" key="16">
    <source>
        <dbReference type="EMBL" id="ABG58637.1"/>
    </source>
</evidence>
<dbReference type="InterPro" id="IPR001367">
    <property type="entry name" value="Fe_dep_repressor"/>
</dbReference>
<comment type="function">
    <text evidence="13">In the presence of manganese, represses expression of mntH and mntS. Up-regulates expression of mntP.</text>
</comment>
<dbReference type="InterPro" id="IPR050536">
    <property type="entry name" value="DtxR_MntR_Metal-Reg"/>
</dbReference>
<evidence type="ECO:0000256" key="6">
    <source>
        <dbReference type="ARBA" id="ARBA00022491"/>
    </source>
</evidence>
<evidence type="ECO:0000256" key="11">
    <source>
        <dbReference type="ARBA" id="ARBA00023163"/>
    </source>
</evidence>
<evidence type="ECO:0000256" key="10">
    <source>
        <dbReference type="ARBA" id="ARBA00023159"/>
    </source>
</evidence>
<evidence type="ECO:0000256" key="13">
    <source>
        <dbReference type="ARBA" id="ARBA00025185"/>
    </source>
</evidence>
<dbReference type="SUPFAM" id="SSF50037">
    <property type="entry name" value="C-terminal domain of transcriptional repressors"/>
    <property type="match status" value="1"/>
</dbReference>
<dbReference type="GO" id="GO:0005737">
    <property type="term" value="C:cytoplasm"/>
    <property type="evidence" value="ECO:0007669"/>
    <property type="project" value="UniProtKB-SubCell"/>
</dbReference>
<keyword evidence="12" id="KW-0464">Manganese</keyword>
<dbReference type="KEGG" id="chu:CHU_1365"/>
<reference evidence="16 17" key="1">
    <citation type="journal article" date="2007" name="Appl. Environ. Microbiol.">
        <title>Genome sequence of the cellulolytic gliding bacterium Cytophaga hutchinsonii.</title>
        <authorList>
            <person name="Xie G."/>
            <person name="Bruce D.C."/>
            <person name="Challacombe J.F."/>
            <person name="Chertkov O."/>
            <person name="Detter J.C."/>
            <person name="Gilna P."/>
            <person name="Han C.S."/>
            <person name="Lucas S."/>
            <person name="Misra M."/>
            <person name="Myers G.L."/>
            <person name="Richardson P."/>
            <person name="Tapia R."/>
            <person name="Thayer N."/>
            <person name="Thompson L.S."/>
            <person name="Brettin T.S."/>
            <person name="Henrissat B."/>
            <person name="Wilson D.B."/>
            <person name="McBride M.J."/>
        </authorList>
    </citation>
    <scope>NUCLEOTIDE SEQUENCE [LARGE SCALE GENOMIC DNA]</scope>
    <source>
        <strain evidence="17">ATCC 33406 / DSM 1761 / CIP 103989 / NBRC 15051 / NCIMB 9469 / D465</strain>
    </source>
</reference>
<keyword evidence="9" id="KW-0238">DNA-binding</keyword>
<dbReference type="Pfam" id="PF01325">
    <property type="entry name" value="Fe_dep_repress"/>
    <property type="match status" value="1"/>
</dbReference>
<dbReference type="GO" id="GO:0046983">
    <property type="term" value="F:protein dimerization activity"/>
    <property type="evidence" value="ECO:0007669"/>
    <property type="project" value="InterPro"/>
</dbReference>
<dbReference type="RefSeq" id="WP_011584752.1">
    <property type="nucleotide sequence ID" value="NC_008255.1"/>
</dbReference>
<proteinExistence type="inferred from homology"/>
<evidence type="ECO:0000259" key="15">
    <source>
        <dbReference type="PROSITE" id="PS50944"/>
    </source>
</evidence>
<sequence length="235" mass="26753">MLSYTEENYLKALLKITLQEENEGAGTNELAALLSVKPATVTDMLKKLKDKNLVSYEKYGKIFLTSKGKKYGTDILRKHRLWETFLFQKLEFTWDEIHEVAEQLEHIQSAKLIEKLDKFLGHPTLDPHGDVIPTSSGEIKIQFTNTLSEIDVDTTCRMVAVKDNSSSFLQYVVKIGLALNTEIKVLAKQEYDSLMEIEIKGKRCSVSQKFAENIFVVCSNCVVGETCTKKKCRFK</sequence>
<dbReference type="InterPro" id="IPR036421">
    <property type="entry name" value="Fe_dep_repressor_sf"/>
</dbReference>
<keyword evidence="17" id="KW-1185">Reference proteome</keyword>
<dbReference type="InterPro" id="IPR022689">
    <property type="entry name" value="Iron_dep_repressor"/>
</dbReference>
<evidence type="ECO:0000256" key="3">
    <source>
        <dbReference type="ARBA" id="ARBA00011738"/>
    </source>
</evidence>
<keyword evidence="11" id="KW-0804">Transcription</keyword>